<gene>
    <name evidence="1" type="ORF">FYJ83_11015</name>
</gene>
<dbReference type="Gene3D" id="3.30.360.10">
    <property type="entry name" value="Dihydrodipicolinate Reductase, domain 2"/>
    <property type="match status" value="1"/>
</dbReference>
<evidence type="ECO:0000313" key="1">
    <source>
        <dbReference type="EMBL" id="MSU01999.1"/>
    </source>
</evidence>
<evidence type="ECO:0008006" key="3">
    <source>
        <dbReference type="Google" id="ProtNLM"/>
    </source>
</evidence>
<dbReference type="Proteomes" id="UP000469523">
    <property type="component" value="Unassembled WGS sequence"/>
</dbReference>
<dbReference type="EMBL" id="VUNQ01000022">
    <property type="protein sequence ID" value="MSU01999.1"/>
    <property type="molecule type" value="Genomic_DNA"/>
</dbReference>
<evidence type="ECO:0000313" key="2">
    <source>
        <dbReference type="Proteomes" id="UP000469523"/>
    </source>
</evidence>
<name>A0A6N7XIY1_9FIRM</name>
<dbReference type="RefSeq" id="WP_154440580.1">
    <property type="nucleotide sequence ID" value="NZ_VUNQ01000022.1"/>
</dbReference>
<comment type="caution">
    <text evidence="1">The sequence shown here is derived from an EMBL/GenBank/DDBJ whole genome shotgun (WGS) entry which is preliminary data.</text>
</comment>
<proteinExistence type="predicted"/>
<dbReference type="AlphaFoldDB" id="A0A6N7XIY1"/>
<keyword evidence="2" id="KW-1185">Reference proteome</keyword>
<reference evidence="1 2" key="1">
    <citation type="submission" date="2019-09" db="EMBL/GenBank/DDBJ databases">
        <title>In-depth cultivation of the pig gut microbiome towards novel bacterial diversity and tailored functional studies.</title>
        <authorList>
            <person name="Wylensek D."/>
            <person name="Hitch T.C.A."/>
            <person name="Clavel T."/>
        </authorList>
    </citation>
    <scope>NUCLEOTIDE SEQUENCE [LARGE SCALE GENOMIC DNA]</scope>
    <source>
        <strain evidence="1 2">WCA3-693-APC-4?</strain>
    </source>
</reference>
<organism evidence="1 2">
    <name type="scientific">Tissierella pigra</name>
    <dbReference type="NCBI Taxonomy" id="2607614"/>
    <lineage>
        <taxon>Bacteria</taxon>
        <taxon>Bacillati</taxon>
        <taxon>Bacillota</taxon>
        <taxon>Tissierellia</taxon>
        <taxon>Tissierellales</taxon>
        <taxon>Tissierellaceae</taxon>
        <taxon>Tissierella</taxon>
    </lineage>
</organism>
<accession>A0A6N7XIY1</accession>
<sequence length="142" mass="15777">MAVHSAKELDKIEDINIYMAINNREPEGPAVLDHTIENFFGRVPLIKDGNKVYGNAFQGKEVYDFGSPFGSLLVSTIRSVTSIPLALGAELLAQGKIEKTGVLVPEECLEPKSFINNVIERTKDSNYPITLKKEIIVNTEWN</sequence>
<protein>
    <recommendedName>
        <fullName evidence="3">Saccharopine dehydrogenase-like C-terminal domain-containing protein</fullName>
    </recommendedName>
</protein>